<dbReference type="RefSeq" id="XP_015278343.1">
    <property type="nucleotide sequence ID" value="XM_015422857.1"/>
</dbReference>
<feature type="transmembrane region" description="Helical" evidence="1">
    <location>
        <begin position="386"/>
        <end position="405"/>
    </location>
</feature>
<keyword evidence="2" id="KW-1185">Reference proteome</keyword>
<reference evidence="3" key="1">
    <citation type="submission" date="2025-08" db="UniProtKB">
        <authorList>
            <consortium name="RefSeq"/>
        </authorList>
    </citation>
    <scope>IDENTIFICATION</scope>
</reference>
<protein>
    <submittedName>
        <fullName evidence="3">ATP-binding cassette sub-family A member 9-like</fullName>
    </submittedName>
</protein>
<proteinExistence type="predicted"/>
<feature type="transmembrane region" description="Helical" evidence="1">
    <location>
        <begin position="472"/>
        <end position="498"/>
    </location>
</feature>
<keyword evidence="1" id="KW-0812">Transmembrane</keyword>
<evidence type="ECO:0000256" key="1">
    <source>
        <dbReference type="SAM" id="Phobius"/>
    </source>
</evidence>
<dbReference type="Proteomes" id="UP000694871">
    <property type="component" value="Unplaced"/>
</dbReference>
<feature type="transmembrane region" description="Helical" evidence="1">
    <location>
        <begin position="448"/>
        <end position="465"/>
    </location>
</feature>
<name>A0ABM1KXA6_GEKJA</name>
<gene>
    <name evidence="3" type="primary">LOC107120212</name>
</gene>
<evidence type="ECO:0000313" key="3">
    <source>
        <dbReference type="RefSeq" id="XP_015278343.1"/>
    </source>
</evidence>
<dbReference type="GeneID" id="107120212"/>
<keyword evidence="1" id="KW-1133">Transmembrane helix</keyword>
<organism evidence="2 3">
    <name type="scientific">Gekko japonicus</name>
    <name type="common">Schlegel's Japanese gecko</name>
    <dbReference type="NCBI Taxonomy" id="146911"/>
    <lineage>
        <taxon>Eukaryota</taxon>
        <taxon>Metazoa</taxon>
        <taxon>Chordata</taxon>
        <taxon>Craniata</taxon>
        <taxon>Vertebrata</taxon>
        <taxon>Euteleostomi</taxon>
        <taxon>Lepidosauria</taxon>
        <taxon>Squamata</taxon>
        <taxon>Bifurcata</taxon>
        <taxon>Gekkota</taxon>
        <taxon>Gekkonidae</taxon>
        <taxon>Gekkoninae</taxon>
        <taxon>Gekko</taxon>
    </lineage>
</organism>
<feature type="transmembrane region" description="Helical" evidence="1">
    <location>
        <begin position="302"/>
        <end position="325"/>
    </location>
</feature>
<evidence type="ECO:0000313" key="2">
    <source>
        <dbReference type="Proteomes" id="UP000694871"/>
    </source>
</evidence>
<feature type="transmembrane region" description="Helical" evidence="1">
    <location>
        <begin position="153"/>
        <end position="174"/>
    </location>
</feature>
<sequence length="555" mass="64206">MNRMQVNELCDSEKVMSLVKQYSPAAKLSGQRERELVYTLPLENVDKFPDLFCDMDHETDLGIVNYGVTMTTMEDVFLKLEDNETLEEDYGVSHREQKEERRGADEMEQNLLLLSDVGRSTVSGTQLWRQQVCAIARMHFLQLKRESKFWRTLFLLFGIVLIPSFIQLITFALWKDVHNIELSSSLYFEPETKFDTGLSGLLILNDTGASIDNFIGAVKSQNIFAETATVSSVSDQLVHNGAIKVAQEKEKYRFTLMCHMEVNNCFPVLVNIISNALLQMFNSTSHIRIWNHVFYYPRVTDLWLYFAEANFLGIIVLFPAFAPHFAMNSVHDYKKYRFTLMCHMEVNNCFPVLVNIISNALLQMFNSTSHIRIWNHVFYYPRVTDLWLYFAEANFLGIIVLFPAFAPHFAMNSVHDYKLKIHSQLRVSGLFPSAYWCGQALVDIPLHWIILFLMFGTQWLHLVISDSIYKKTIIFCFVVFLLSYGASIVLLLYIVAFIFRKAQFTSSFWSFTLILEVFLSMKTEKIGSDIQLKAACVLSLYYDSIHYGILNILFV</sequence>
<accession>A0ABM1KXA6</accession>
<keyword evidence="1" id="KW-0472">Membrane</keyword>